<evidence type="ECO:0000313" key="1">
    <source>
        <dbReference type="EMBL" id="WDI03937.1"/>
    </source>
</evidence>
<accession>A0ABY7XDR5</accession>
<name>A0ABY7XDR5_9BACL</name>
<proteinExistence type="predicted"/>
<protein>
    <submittedName>
        <fullName evidence="1">Uncharacterized protein</fullName>
    </submittedName>
</protein>
<keyword evidence="2" id="KW-1185">Reference proteome</keyword>
<evidence type="ECO:0000313" key="2">
    <source>
        <dbReference type="Proteomes" id="UP001221519"/>
    </source>
</evidence>
<reference evidence="1 2" key="1">
    <citation type="submission" date="2023-02" db="EMBL/GenBank/DDBJ databases">
        <title>Pathogen: clinical or host-associated sample.</title>
        <authorList>
            <person name="Hergert J."/>
            <person name="Casey R."/>
            <person name="Wagner J."/>
            <person name="Young E.L."/>
            <person name="Oakeson K.F."/>
        </authorList>
    </citation>
    <scope>NUCLEOTIDE SEQUENCE [LARGE SCALE GENOMIC DNA]</scope>
    <source>
        <strain evidence="1 2">2022CK-00829</strain>
    </source>
</reference>
<gene>
    <name evidence="1" type="ORF">PUW25_08305</name>
</gene>
<dbReference type="Proteomes" id="UP001221519">
    <property type="component" value="Chromosome"/>
</dbReference>
<dbReference type="RefSeq" id="WP_274336891.1">
    <property type="nucleotide sequence ID" value="NZ_CP118106.1"/>
</dbReference>
<organism evidence="1 2">
    <name type="scientific">Paenibacillus urinalis</name>
    <dbReference type="NCBI Taxonomy" id="521520"/>
    <lineage>
        <taxon>Bacteria</taxon>
        <taxon>Bacillati</taxon>
        <taxon>Bacillota</taxon>
        <taxon>Bacilli</taxon>
        <taxon>Bacillales</taxon>
        <taxon>Paenibacillaceae</taxon>
        <taxon>Paenibacillus</taxon>
    </lineage>
</organism>
<dbReference type="EMBL" id="CP118108">
    <property type="protein sequence ID" value="WDI03937.1"/>
    <property type="molecule type" value="Genomic_DNA"/>
</dbReference>
<sequence>MSTLLDLLNEANVQLSLFCEKLEITEDHALEIATTADYDTQMDTYLQFVTVLNDESLLPELLDFYAPFVKDKGELVAFITSVLRLRSNNVPRRMLNSVHRLLTLADAMDEVRPGKDSLKVFHFVVCIESLYHLRDGDVDNKTLAVIDFFTNYIEEDDRLLILDCFHRNLADEKFNIHKRPGENYEEYQERLDTSVDRTFNTRVTIDIFARVVNEIRNCFAHEGDYWNFHFANGDHTMMNSLTVAESQTEASLKRKRIFSGLRRIYSVDLTYEQFKAACVRGYLQFIRSYIETLNT</sequence>